<protein>
    <submittedName>
        <fullName evidence="1">Uncharacterized protein</fullName>
    </submittedName>
</protein>
<dbReference type="EMBL" id="JRWP01000094">
    <property type="protein sequence ID" value="KGY06776.1"/>
    <property type="molecule type" value="Genomic_DNA"/>
</dbReference>
<accession>A0A0A5HTC1</accession>
<name>A0A0A5HTC1_PHOS4</name>
<dbReference type="RefSeq" id="WP_038193602.1">
    <property type="nucleotide sequence ID" value="NZ_JRWP01000094.1"/>
</dbReference>
<reference evidence="1 2" key="1">
    <citation type="submission" date="2014-10" db="EMBL/GenBank/DDBJ databases">
        <title>Genome sequencing of Vibrio sinaloensis T08.</title>
        <authorList>
            <person name="Chan K.-G."/>
            <person name="Mohamad N.I."/>
        </authorList>
    </citation>
    <scope>NUCLEOTIDE SEQUENCE [LARGE SCALE GENOMIC DNA]</scope>
    <source>
        <strain evidence="1 2">T08</strain>
    </source>
</reference>
<proteinExistence type="predicted"/>
<dbReference type="AlphaFoldDB" id="A0A0A5HTC1"/>
<organism evidence="1 2">
    <name type="scientific">Photobacterium sp. (strain ATCC 43367)</name>
    <dbReference type="NCBI Taxonomy" id="379097"/>
    <lineage>
        <taxon>Bacteria</taxon>
        <taxon>Pseudomonadati</taxon>
        <taxon>Pseudomonadota</taxon>
        <taxon>Gammaproteobacteria</taxon>
        <taxon>Vibrionales</taxon>
        <taxon>Vibrionaceae</taxon>
        <taxon>Vibrio</taxon>
        <taxon>Vibrio oreintalis group</taxon>
    </lineage>
</organism>
<comment type="caution">
    <text evidence="1">The sequence shown here is derived from an EMBL/GenBank/DDBJ whole genome shotgun (WGS) entry which is preliminary data.</text>
</comment>
<sequence>MERFVQNVKYFDSAVVNGVSAVCSGVVATGVTSGLNLESVSSLGFFLSPLIPTKFITSH</sequence>
<dbReference type="Proteomes" id="UP000030451">
    <property type="component" value="Unassembled WGS sequence"/>
</dbReference>
<gene>
    <name evidence="1" type="ORF">NM06_20700</name>
</gene>
<evidence type="ECO:0000313" key="1">
    <source>
        <dbReference type="EMBL" id="KGY06776.1"/>
    </source>
</evidence>
<evidence type="ECO:0000313" key="2">
    <source>
        <dbReference type="Proteomes" id="UP000030451"/>
    </source>
</evidence>